<dbReference type="InterPro" id="IPR018824">
    <property type="entry name" value="Conidiation-specific_6"/>
</dbReference>
<feature type="compositionally biased region" description="Basic and acidic residues" evidence="1">
    <location>
        <begin position="64"/>
        <end position="80"/>
    </location>
</feature>
<dbReference type="AlphaFoldDB" id="A0A084BCB5"/>
<gene>
    <name evidence="2" type="ORF">S7711_01634</name>
</gene>
<evidence type="ECO:0000313" key="2">
    <source>
        <dbReference type="EMBL" id="KEY75194.1"/>
    </source>
</evidence>
<evidence type="ECO:0000313" key="3">
    <source>
        <dbReference type="Proteomes" id="UP000028045"/>
    </source>
</evidence>
<feature type="compositionally biased region" description="Polar residues" evidence="1">
    <location>
        <begin position="35"/>
        <end position="47"/>
    </location>
</feature>
<organism evidence="2 3">
    <name type="scientific">Stachybotrys chartarum (strain CBS 109288 / IBT 7711)</name>
    <name type="common">Toxic black mold</name>
    <name type="synonym">Stilbospora chartarum</name>
    <dbReference type="NCBI Taxonomy" id="1280523"/>
    <lineage>
        <taxon>Eukaryota</taxon>
        <taxon>Fungi</taxon>
        <taxon>Dikarya</taxon>
        <taxon>Ascomycota</taxon>
        <taxon>Pezizomycotina</taxon>
        <taxon>Sordariomycetes</taxon>
        <taxon>Hypocreomycetidae</taxon>
        <taxon>Hypocreales</taxon>
        <taxon>Stachybotryaceae</taxon>
        <taxon>Stachybotrys</taxon>
    </lineage>
</organism>
<dbReference type="Pfam" id="PF10346">
    <property type="entry name" value="Con-6"/>
    <property type="match status" value="1"/>
</dbReference>
<protein>
    <submittedName>
        <fullName evidence="2">Uncharacterized protein</fullName>
    </submittedName>
</protein>
<dbReference type="OrthoDB" id="5419162at2759"/>
<feature type="compositionally biased region" description="Polar residues" evidence="1">
    <location>
        <begin position="1"/>
        <end position="27"/>
    </location>
</feature>
<name>A0A084BCB5_STACB</name>
<evidence type="ECO:0000256" key="1">
    <source>
        <dbReference type="SAM" id="MobiDB-lite"/>
    </source>
</evidence>
<keyword evidence="3" id="KW-1185">Reference proteome</keyword>
<dbReference type="EMBL" id="KL647400">
    <property type="protein sequence ID" value="KEY75194.1"/>
    <property type="molecule type" value="Genomic_DNA"/>
</dbReference>
<dbReference type="Proteomes" id="UP000028045">
    <property type="component" value="Unassembled WGS sequence"/>
</dbReference>
<dbReference type="HOGENOM" id="CLU_2542007_0_0_1"/>
<sequence>MASSAGNRSVMSNDMQELTQGKEQISDSIRGHKANLSNPNTSQASKENSAKVIEELGGSATQQAHRDNPVSKSAADKLEGTRAAAA</sequence>
<reference evidence="2 3" key="1">
    <citation type="journal article" date="2014" name="BMC Genomics">
        <title>Comparative genome sequencing reveals chemotype-specific gene clusters in the toxigenic black mold Stachybotrys.</title>
        <authorList>
            <person name="Semeiks J."/>
            <person name="Borek D."/>
            <person name="Otwinowski Z."/>
            <person name="Grishin N.V."/>
        </authorList>
    </citation>
    <scope>NUCLEOTIDE SEQUENCE [LARGE SCALE GENOMIC DNA]</scope>
    <source>
        <strain evidence="3">CBS 109288 / IBT 7711</strain>
    </source>
</reference>
<accession>A0A084BCB5</accession>
<proteinExistence type="predicted"/>
<feature type="region of interest" description="Disordered" evidence="1">
    <location>
        <begin position="1"/>
        <end position="86"/>
    </location>
</feature>